<sequence length="331" mass="37392">MYTKPYDRLPGLMTLKSFLTSGYDLGEGKIMVCVRSVGLRRTIYSKRKDSTFDLVEVNVCDDSAHYILKIWEDKIPSVKLWALNHTILLISKPSCYTGDRTVGSGSRHAGVSIGYSSIVDVDPDFPESIWLPTRIQDMAKRAGVIVPFLKDTWDIQVAIYGPDRALYTLAELEDQIRNQDPASNFTGKLSVIVLEMMGHWRKATAYCTECYGIPLYANRATAICKNCDCQRNLSLNPRILSSFLDESGMAIGNRPVWNDSAWTQFIFAGATQNLPVVRGQKDDIKRLVQNIAKLDVNFLRDVEAQLLYSRVTLTFGWSIELERLCILGVEW</sequence>
<accession>A0A1W2TW29</accession>
<dbReference type="Proteomes" id="UP000054516">
    <property type="component" value="Unassembled WGS sequence"/>
</dbReference>
<organism evidence="1">
    <name type="scientific">Rosellinia necatrix</name>
    <name type="common">White root-rot fungus</name>
    <dbReference type="NCBI Taxonomy" id="77044"/>
    <lineage>
        <taxon>Eukaryota</taxon>
        <taxon>Fungi</taxon>
        <taxon>Dikarya</taxon>
        <taxon>Ascomycota</taxon>
        <taxon>Pezizomycotina</taxon>
        <taxon>Sordariomycetes</taxon>
        <taxon>Xylariomycetidae</taxon>
        <taxon>Xylariales</taxon>
        <taxon>Xylariaceae</taxon>
        <taxon>Rosellinia</taxon>
    </lineage>
</organism>
<reference evidence="1" key="1">
    <citation type="submission" date="2016-03" db="EMBL/GenBank/DDBJ databases">
        <title>Draft genome sequence of Rosellinia necatrix.</title>
        <authorList>
            <person name="Kanematsu S."/>
        </authorList>
    </citation>
    <scope>NUCLEOTIDE SEQUENCE [LARGE SCALE GENOMIC DNA]</scope>
    <source>
        <strain evidence="1">W97</strain>
    </source>
</reference>
<gene>
    <name evidence="1" type="ORF">SAMD00023353_9000280</name>
</gene>
<evidence type="ECO:0000313" key="2">
    <source>
        <dbReference type="Proteomes" id="UP000054516"/>
    </source>
</evidence>
<proteinExistence type="predicted"/>
<name>A0A1W2TW29_ROSNE</name>
<dbReference type="OrthoDB" id="3248508at2759"/>
<dbReference type="AlphaFoldDB" id="A0A1W2TW29"/>
<protein>
    <submittedName>
        <fullName evidence="1">Uncharacterized protein</fullName>
    </submittedName>
</protein>
<dbReference type="SUPFAM" id="SSF50249">
    <property type="entry name" value="Nucleic acid-binding proteins"/>
    <property type="match status" value="1"/>
</dbReference>
<evidence type="ECO:0000313" key="1">
    <source>
        <dbReference type="EMBL" id="GAP92868.1"/>
    </source>
</evidence>
<keyword evidence="2" id="KW-1185">Reference proteome</keyword>
<dbReference type="EMBL" id="DF977535">
    <property type="protein sequence ID" value="GAP92868.1"/>
    <property type="molecule type" value="Genomic_DNA"/>
</dbReference>
<dbReference type="InterPro" id="IPR012340">
    <property type="entry name" value="NA-bd_OB-fold"/>
</dbReference>
<dbReference type="STRING" id="77044.A0A1W2TW29"/>